<feature type="domain" description="N-acetyltransferase" evidence="3">
    <location>
        <begin position="4"/>
        <end position="177"/>
    </location>
</feature>
<keyword evidence="2" id="KW-0012">Acyltransferase</keyword>
<protein>
    <submittedName>
        <fullName evidence="4">Acetyltransferase</fullName>
    </submittedName>
</protein>
<dbReference type="InterPro" id="IPR000182">
    <property type="entry name" value="GNAT_dom"/>
</dbReference>
<dbReference type="PANTHER" id="PTHR43877">
    <property type="entry name" value="AMINOALKYLPHOSPHONATE N-ACETYLTRANSFERASE-RELATED-RELATED"/>
    <property type="match status" value="1"/>
</dbReference>
<dbReference type="PROSITE" id="PS51186">
    <property type="entry name" value="GNAT"/>
    <property type="match status" value="1"/>
</dbReference>
<keyword evidence="1" id="KW-0808">Transferase</keyword>
<dbReference type="InterPro" id="IPR016181">
    <property type="entry name" value="Acyl_CoA_acyltransferase"/>
</dbReference>
<dbReference type="RefSeq" id="WP_045275212.1">
    <property type="nucleotide sequence ID" value="NZ_BAAAUP010000004.1"/>
</dbReference>
<reference evidence="4 5" key="1">
    <citation type="submission" date="2015-02" db="EMBL/GenBank/DDBJ databases">
        <title>Draft genome sequences of ten Microbacterium spp. with emphasis on heavy metal contaminated environments.</title>
        <authorList>
            <person name="Corretto E."/>
        </authorList>
    </citation>
    <scope>NUCLEOTIDE SEQUENCE [LARGE SCALE GENOMIC DNA]</scope>
    <source>
        <strain evidence="4 5">DSM 12510</strain>
    </source>
</reference>
<dbReference type="STRING" id="92835.RS81_01266"/>
<proteinExistence type="predicted"/>
<dbReference type="GO" id="GO:0016747">
    <property type="term" value="F:acyltransferase activity, transferring groups other than amino-acyl groups"/>
    <property type="evidence" value="ECO:0007669"/>
    <property type="project" value="InterPro"/>
</dbReference>
<name>A0A0M2H6I9_9MICO</name>
<keyword evidence="5" id="KW-1185">Reference proteome</keyword>
<evidence type="ECO:0000259" key="3">
    <source>
        <dbReference type="PROSITE" id="PS51186"/>
    </source>
</evidence>
<dbReference type="PATRIC" id="fig|92835.4.peg.1281"/>
<dbReference type="PANTHER" id="PTHR43877:SF1">
    <property type="entry name" value="ACETYLTRANSFERASE"/>
    <property type="match status" value="1"/>
</dbReference>
<dbReference type="SUPFAM" id="SSF55729">
    <property type="entry name" value="Acyl-CoA N-acyltransferases (Nat)"/>
    <property type="match status" value="1"/>
</dbReference>
<organism evidence="4 5">
    <name type="scientific">Microbacterium terrae</name>
    <dbReference type="NCBI Taxonomy" id="69369"/>
    <lineage>
        <taxon>Bacteria</taxon>
        <taxon>Bacillati</taxon>
        <taxon>Actinomycetota</taxon>
        <taxon>Actinomycetes</taxon>
        <taxon>Micrococcales</taxon>
        <taxon>Microbacteriaceae</taxon>
        <taxon>Microbacterium</taxon>
    </lineage>
</organism>
<dbReference type="AlphaFoldDB" id="A0A0M2H6I9"/>
<evidence type="ECO:0000256" key="2">
    <source>
        <dbReference type="ARBA" id="ARBA00023315"/>
    </source>
</evidence>
<dbReference type="EMBL" id="JYIZ01000042">
    <property type="protein sequence ID" value="KJL42107.1"/>
    <property type="molecule type" value="Genomic_DNA"/>
</dbReference>
<comment type="caution">
    <text evidence="4">The sequence shown here is derived from an EMBL/GenBank/DDBJ whole genome shotgun (WGS) entry which is preliminary data.</text>
</comment>
<accession>A0A0M2H6I9</accession>
<gene>
    <name evidence="4" type="ORF">RS81_01266</name>
</gene>
<dbReference type="OrthoDB" id="9799092at2"/>
<sequence length="177" mass="18590">MPDAHVRRVFATDGGRLRALRLEALGDPAAGIAFLETHDDAAARPSSFWDERAAGAALSASAAQFIAEVGPTWVGTVTILIPEPGSADYFGRIRQAGTALAVAVYVSPAHRGQGILDDLFSAAAEWARAQGCDTLILDVHTENARAQAAYARLGFRATGGMIDGDNGREMELARALA</sequence>
<dbReference type="CDD" id="cd04301">
    <property type="entry name" value="NAT_SF"/>
    <property type="match status" value="1"/>
</dbReference>
<dbReference type="Proteomes" id="UP000033956">
    <property type="component" value="Unassembled WGS sequence"/>
</dbReference>
<dbReference type="InterPro" id="IPR050832">
    <property type="entry name" value="Bact_Acetyltransf"/>
</dbReference>
<evidence type="ECO:0000313" key="5">
    <source>
        <dbReference type="Proteomes" id="UP000033956"/>
    </source>
</evidence>
<evidence type="ECO:0000256" key="1">
    <source>
        <dbReference type="ARBA" id="ARBA00022679"/>
    </source>
</evidence>
<dbReference type="Pfam" id="PF00583">
    <property type="entry name" value="Acetyltransf_1"/>
    <property type="match status" value="1"/>
</dbReference>
<evidence type="ECO:0000313" key="4">
    <source>
        <dbReference type="EMBL" id="KJL42107.1"/>
    </source>
</evidence>
<dbReference type="Gene3D" id="3.40.630.30">
    <property type="match status" value="1"/>
</dbReference>